<dbReference type="PANTHER" id="PTHR11215:SF1">
    <property type="entry name" value="MYG1 EXONUCLEASE"/>
    <property type="match status" value="1"/>
</dbReference>
<keyword evidence="3" id="KW-1185">Reference proteome</keyword>
<dbReference type="GO" id="GO:0005737">
    <property type="term" value="C:cytoplasm"/>
    <property type="evidence" value="ECO:0007669"/>
    <property type="project" value="TreeGrafter"/>
</dbReference>
<comment type="similarity">
    <text evidence="1">Belongs to the MYG1 family.</text>
</comment>
<dbReference type="AlphaFoldDB" id="A0A8C4RTQ0"/>
<reference evidence="2" key="1">
    <citation type="submission" date="2021-06" db="EMBL/GenBank/DDBJ databases">
        <authorList>
            <consortium name="Wellcome Sanger Institute Data Sharing"/>
        </authorList>
    </citation>
    <scope>NUCLEOTIDE SEQUENCE [LARGE SCALE GENOMIC DNA]</scope>
</reference>
<dbReference type="GO" id="GO:0005634">
    <property type="term" value="C:nucleus"/>
    <property type="evidence" value="ECO:0007669"/>
    <property type="project" value="TreeGrafter"/>
</dbReference>
<evidence type="ECO:0000256" key="1">
    <source>
        <dbReference type="ARBA" id="ARBA00010105"/>
    </source>
</evidence>
<reference evidence="2" key="3">
    <citation type="submission" date="2025-09" db="UniProtKB">
        <authorList>
            <consortium name="Ensembl"/>
        </authorList>
    </citation>
    <scope>IDENTIFICATION</scope>
</reference>
<dbReference type="GeneTree" id="ENSGT00390000010265"/>
<accession>A0A8C4RTQ0</accession>
<dbReference type="Proteomes" id="UP000694620">
    <property type="component" value="Chromosome 3"/>
</dbReference>
<reference evidence="2" key="2">
    <citation type="submission" date="2025-08" db="UniProtKB">
        <authorList>
            <consortium name="Ensembl"/>
        </authorList>
    </citation>
    <scope>IDENTIFICATION</scope>
</reference>
<sequence>MVFGRHSWPFALTFKTVAFATRVPFQSIRRVPLIFCGADLERMLSPKAKRACCDKVMEPVKKIGTHNGTFHCDEVFACFLLKQLPEYQDAKIIRTRDPKLLAECDVVVDVGGEFESEKHRYDHHQRSFNETFQSLCPEKRWVTKLSSAGLVYLHFGHRILTQLLKGTAADDPAVQVLYDKLYENFVEEIDAIDNGISQFDGEPRYAMTTNLSARVGHLNPRWNDVDQDTENGFQKAMEMVGKEFLDRLDFYFKSWLPARSLVEEAIRKRTEVDASGEIVVFSKGGCPWKEHLLNLEKELGVEPPIKYVLFADQNGKWRVQCVPDGLNTFENRLSLPEAWRGFRDEELSTISGIPGCIFVHSGGFIGGNQTEKGALEMARRALKEAAVSNGTNLS</sequence>
<gene>
    <name evidence="2" type="primary">MYG1</name>
    <name evidence="2" type="synonym">myg1</name>
</gene>
<dbReference type="Ensembl" id="ENSECRT00000007599.1">
    <property type="protein sequence ID" value="ENSECRP00000007479.1"/>
    <property type="gene ID" value="ENSECRG00000004979.1"/>
</dbReference>
<dbReference type="PANTHER" id="PTHR11215">
    <property type="entry name" value="METAL DEPENDENT HYDROLASE - RELATED"/>
    <property type="match status" value="1"/>
</dbReference>
<name>A0A8C4RTQ0_ERPCA</name>
<proteinExistence type="inferred from homology"/>
<organism evidence="2 3">
    <name type="scientific">Erpetoichthys calabaricus</name>
    <name type="common">Rope fish</name>
    <name type="synonym">Calamoichthys calabaricus</name>
    <dbReference type="NCBI Taxonomy" id="27687"/>
    <lineage>
        <taxon>Eukaryota</taxon>
        <taxon>Metazoa</taxon>
        <taxon>Chordata</taxon>
        <taxon>Craniata</taxon>
        <taxon>Vertebrata</taxon>
        <taxon>Euteleostomi</taxon>
        <taxon>Actinopterygii</taxon>
        <taxon>Polypteriformes</taxon>
        <taxon>Polypteridae</taxon>
        <taxon>Erpetoichthys</taxon>
    </lineage>
</organism>
<evidence type="ECO:0000313" key="2">
    <source>
        <dbReference type="Ensembl" id="ENSECRP00000007479.1"/>
    </source>
</evidence>
<dbReference type="InterPro" id="IPR003226">
    <property type="entry name" value="MYG1_exonuclease"/>
</dbReference>
<evidence type="ECO:0000313" key="3">
    <source>
        <dbReference type="Proteomes" id="UP000694620"/>
    </source>
</evidence>
<dbReference type="Pfam" id="PF03690">
    <property type="entry name" value="MYG1_exonuc"/>
    <property type="match status" value="1"/>
</dbReference>
<protein>
    <submittedName>
        <fullName evidence="2">Myg1 exonuclease</fullName>
    </submittedName>
</protein>